<sequence length="200" mass="22786">MKSKPLEIGVTGGIGSGKSLVCKIFSLLGVPVYNADNRAKWLTNNNPEVRRKITEKFGEAAYTEKGLDRDYIAGKVFNDPDQLKILNAIVHPAVGEDYDRWVTSNGEKPYVIKEAALIFEAGSYKRLHKVINVSAPEELRIKRVIHRDPFRNEKEIKSIIEKQMPEAERQQRADFNVFNDENQMLIPQILKLHEEILSLA</sequence>
<evidence type="ECO:0000313" key="8">
    <source>
        <dbReference type="Proteomes" id="UP000798808"/>
    </source>
</evidence>
<keyword evidence="8" id="KW-1185">Reference proteome</keyword>
<evidence type="ECO:0000256" key="2">
    <source>
        <dbReference type="ARBA" id="ARBA00022741"/>
    </source>
</evidence>
<dbReference type="NCBIfam" id="TIGR00152">
    <property type="entry name" value="dephospho-CoA kinase"/>
    <property type="match status" value="1"/>
</dbReference>
<evidence type="ECO:0000256" key="1">
    <source>
        <dbReference type="ARBA" id="ARBA00009018"/>
    </source>
</evidence>
<proteinExistence type="inferred from homology"/>
<dbReference type="Proteomes" id="UP000798808">
    <property type="component" value="Unassembled WGS sequence"/>
</dbReference>
<evidence type="ECO:0000256" key="6">
    <source>
        <dbReference type="NCBIfam" id="TIGR00152"/>
    </source>
</evidence>
<dbReference type="InterPro" id="IPR001977">
    <property type="entry name" value="Depp_CoAkinase"/>
</dbReference>
<keyword evidence="5" id="KW-0963">Cytoplasm</keyword>
<dbReference type="PANTHER" id="PTHR10695:SF46">
    <property type="entry name" value="BIFUNCTIONAL COENZYME A SYNTHASE-RELATED"/>
    <property type="match status" value="1"/>
</dbReference>
<reference evidence="7 8" key="1">
    <citation type="submission" date="2019-02" db="EMBL/GenBank/DDBJ databases">
        <authorList>
            <person name="Goldberg S.R."/>
            <person name="Haltli B.A."/>
            <person name="Correa H."/>
            <person name="Russell K.G."/>
        </authorList>
    </citation>
    <scope>NUCLEOTIDE SEQUENCE [LARGE SCALE GENOMIC DNA]</scope>
    <source>
        <strain evidence="7 8">JCM 16186</strain>
    </source>
</reference>
<dbReference type="HAMAP" id="MF_00376">
    <property type="entry name" value="Dephospho_CoA_kinase"/>
    <property type="match status" value="1"/>
</dbReference>
<comment type="similarity">
    <text evidence="1 5">Belongs to the CoaE family.</text>
</comment>
<dbReference type="SUPFAM" id="SSF52540">
    <property type="entry name" value="P-loop containing nucleoside triphosphate hydrolases"/>
    <property type="match status" value="1"/>
</dbReference>
<feature type="binding site" evidence="5">
    <location>
        <begin position="15"/>
        <end position="20"/>
    </location>
    <ligand>
        <name>ATP</name>
        <dbReference type="ChEBI" id="CHEBI:30616"/>
    </ligand>
</feature>
<comment type="catalytic activity">
    <reaction evidence="5">
        <text>3'-dephospho-CoA + ATP = ADP + CoA + H(+)</text>
        <dbReference type="Rhea" id="RHEA:18245"/>
        <dbReference type="ChEBI" id="CHEBI:15378"/>
        <dbReference type="ChEBI" id="CHEBI:30616"/>
        <dbReference type="ChEBI" id="CHEBI:57287"/>
        <dbReference type="ChEBI" id="CHEBI:57328"/>
        <dbReference type="ChEBI" id="CHEBI:456216"/>
        <dbReference type="EC" id="2.7.1.24"/>
    </reaction>
</comment>
<keyword evidence="3 5" id="KW-0067">ATP-binding</keyword>
<evidence type="ECO:0000313" key="7">
    <source>
        <dbReference type="EMBL" id="MTI24805.1"/>
    </source>
</evidence>
<keyword evidence="2 5" id="KW-0547">Nucleotide-binding</keyword>
<keyword evidence="5 7" id="KW-0418">Kinase</keyword>
<comment type="pathway">
    <text evidence="5">Cofactor biosynthesis; coenzyme A biosynthesis; CoA from (R)-pantothenate: step 5/5.</text>
</comment>
<keyword evidence="4 5" id="KW-0173">Coenzyme A biosynthesis</keyword>
<dbReference type="EC" id="2.7.1.24" evidence="5 6"/>
<dbReference type="Pfam" id="PF01121">
    <property type="entry name" value="CoaE"/>
    <property type="match status" value="1"/>
</dbReference>
<protein>
    <recommendedName>
        <fullName evidence="5 6">Dephospho-CoA kinase</fullName>
        <ecNumber evidence="5 6">2.7.1.24</ecNumber>
    </recommendedName>
    <alternativeName>
        <fullName evidence="5">Dephosphocoenzyme A kinase</fullName>
    </alternativeName>
</protein>
<dbReference type="EMBL" id="SMLW01000455">
    <property type="protein sequence ID" value="MTI24805.1"/>
    <property type="molecule type" value="Genomic_DNA"/>
</dbReference>
<gene>
    <name evidence="5" type="primary">coaE</name>
    <name evidence="7" type="ORF">E1163_07625</name>
</gene>
<dbReference type="Gene3D" id="3.40.50.300">
    <property type="entry name" value="P-loop containing nucleotide triphosphate hydrolases"/>
    <property type="match status" value="1"/>
</dbReference>
<comment type="subcellular location">
    <subcellularLocation>
        <location evidence="5">Cytoplasm</location>
    </subcellularLocation>
</comment>
<evidence type="ECO:0000256" key="5">
    <source>
        <dbReference type="HAMAP-Rule" id="MF_00376"/>
    </source>
</evidence>
<dbReference type="GO" id="GO:0004140">
    <property type="term" value="F:dephospho-CoA kinase activity"/>
    <property type="evidence" value="ECO:0007669"/>
    <property type="project" value="UniProtKB-EC"/>
</dbReference>
<accession>A0ABW9RLI5</accession>
<comment type="caution">
    <text evidence="7">The sequence shown here is derived from an EMBL/GenBank/DDBJ whole genome shotgun (WGS) entry which is preliminary data.</text>
</comment>
<comment type="function">
    <text evidence="5">Catalyzes the phosphorylation of the 3'-hydroxyl group of dephosphocoenzyme A to form coenzyme A.</text>
</comment>
<dbReference type="PROSITE" id="PS51219">
    <property type="entry name" value="DPCK"/>
    <property type="match status" value="1"/>
</dbReference>
<name>A0ABW9RLI5_9BACT</name>
<evidence type="ECO:0000256" key="3">
    <source>
        <dbReference type="ARBA" id="ARBA00022840"/>
    </source>
</evidence>
<dbReference type="InterPro" id="IPR027417">
    <property type="entry name" value="P-loop_NTPase"/>
</dbReference>
<dbReference type="CDD" id="cd02022">
    <property type="entry name" value="DPCK"/>
    <property type="match status" value="1"/>
</dbReference>
<keyword evidence="5 7" id="KW-0808">Transferase</keyword>
<dbReference type="PANTHER" id="PTHR10695">
    <property type="entry name" value="DEPHOSPHO-COA KINASE-RELATED"/>
    <property type="match status" value="1"/>
</dbReference>
<evidence type="ECO:0000256" key="4">
    <source>
        <dbReference type="ARBA" id="ARBA00022993"/>
    </source>
</evidence>
<organism evidence="7 8">
    <name type="scientific">Fulvivirga kasyanovii</name>
    <dbReference type="NCBI Taxonomy" id="396812"/>
    <lineage>
        <taxon>Bacteria</taxon>
        <taxon>Pseudomonadati</taxon>
        <taxon>Bacteroidota</taxon>
        <taxon>Cytophagia</taxon>
        <taxon>Cytophagales</taxon>
        <taxon>Fulvivirgaceae</taxon>
        <taxon>Fulvivirga</taxon>
    </lineage>
</organism>
<dbReference type="RefSeq" id="WP_155170846.1">
    <property type="nucleotide sequence ID" value="NZ_BAAAFL010000012.1"/>
</dbReference>